<feature type="compositionally biased region" description="Polar residues" evidence="1">
    <location>
        <begin position="531"/>
        <end position="557"/>
    </location>
</feature>
<keyword evidence="3" id="KW-1185">Reference proteome</keyword>
<feature type="compositionally biased region" description="Polar residues" evidence="1">
    <location>
        <begin position="989"/>
        <end position="1011"/>
    </location>
</feature>
<feature type="compositionally biased region" description="Polar residues" evidence="1">
    <location>
        <begin position="1156"/>
        <end position="1165"/>
    </location>
</feature>
<feature type="region of interest" description="Disordered" evidence="1">
    <location>
        <begin position="655"/>
        <end position="677"/>
    </location>
</feature>
<feature type="region of interest" description="Disordered" evidence="1">
    <location>
        <begin position="604"/>
        <end position="639"/>
    </location>
</feature>
<feature type="compositionally biased region" description="Polar residues" evidence="1">
    <location>
        <begin position="1021"/>
        <end position="1048"/>
    </location>
</feature>
<feature type="compositionally biased region" description="Basic and acidic residues" evidence="1">
    <location>
        <begin position="854"/>
        <end position="866"/>
    </location>
</feature>
<comment type="caution">
    <text evidence="2">The sequence shown here is derived from an EMBL/GenBank/DDBJ whole genome shotgun (WGS) entry which is preliminary data.</text>
</comment>
<feature type="compositionally biased region" description="Polar residues" evidence="1">
    <location>
        <begin position="755"/>
        <end position="764"/>
    </location>
</feature>
<evidence type="ECO:0000256" key="1">
    <source>
        <dbReference type="SAM" id="MobiDB-lite"/>
    </source>
</evidence>
<feature type="compositionally biased region" description="Polar residues" evidence="1">
    <location>
        <begin position="835"/>
        <end position="852"/>
    </location>
</feature>
<feature type="compositionally biased region" description="Polar residues" evidence="1">
    <location>
        <begin position="1211"/>
        <end position="1231"/>
    </location>
</feature>
<organism evidence="2 3">
    <name type="scientific">Digitaria exilis</name>
    <dbReference type="NCBI Taxonomy" id="1010633"/>
    <lineage>
        <taxon>Eukaryota</taxon>
        <taxon>Viridiplantae</taxon>
        <taxon>Streptophyta</taxon>
        <taxon>Embryophyta</taxon>
        <taxon>Tracheophyta</taxon>
        <taxon>Spermatophyta</taxon>
        <taxon>Magnoliopsida</taxon>
        <taxon>Liliopsida</taxon>
        <taxon>Poales</taxon>
        <taxon>Poaceae</taxon>
        <taxon>PACMAD clade</taxon>
        <taxon>Panicoideae</taxon>
        <taxon>Panicodae</taxon>
        <taxon>Paniceae</taxon>
        <taxon>Anthephorinae</taxon>
        <taxon>Digitaria</taxon>
    </lineage>
</organism>
<feature type="region of interest" description="Disordered" evidence="1">
    <location>
        <begin position="1156"/>
        <end position="1235"/>
    </location>
</feature>
<dbReference type="EMBL" id="JACEFO010001615">
    <property type="protein sequence ID" value="KAF8730539.1"/>
    <property type="molecule type" value="Genomic_DNA"/>
</dbReference>
<proteinExistence type="predicted"/>
<feature type="compositionally biased region" description="Polar residues" evidence="1">
    <location>
        <begin position="880"/>
        <end position="912"/>
    </location>
</feature>
<feature type="compositionally biased region" description="Polar residues" evidence="1">
    <location>
        <begin position="1194"/>
        <end position="1203"/>
    </location>
</feature>
<feature type="region of interest" description="Disordered" evidence="1">
    <location>
        <begin position="973"/>
        <end position="1048"/>
    </location>
</feature>
<reference evidence="2" key="1">
    <citation type="submission" date="2020-07" db="EMBL/GenBank/DDBJ databases">
        <title>Genome sequence and genetic diversity analysis of an under-domesticated orphan crop, white fonio (Digitaria exilis).</title>
        <authorList>
            <person name="Bennetzen J.L."/>
            <person name="Chen S."/>
            <person name="Ma X."/>
            <person name="Wang X."/>
            <person name="Yssel A.E.J."/>
            <person name="Chaluvadi S.R."/>
            <person name="Johnson M."/>
            <person name="Gangashetty P."/>
            <person name="Hamidou F."/>
            <person name="Sanogo M.D."/>
            <person name="Zwaenepoel A."/>
            <person name="Wallace J."/>
            <person name="Van De Peer Y."/>
            <person name="Van Deynze A."/>
        </authorList>
    </citation>
    <scope>NUCLEOTIDE SEQUENCE</scope>
    <source>
        <tissue evidence="2">Leaves</tissue>
    </source>
</reference>
<feature type="region of interest" description="Disordered" evidence="1">
    <location>
        <begin position="1281"/>
        <end position="1307"/>
    </location>
</feature>
<gene>
    <name evidence="2" type="ORF">HU200_016955</name>
</gene>
<feature type="region of interest" description="Disordered" evidence="1">
    <location>
        <begin position="531"/>
        <end position="586"/>
    </location>
</feature>
<evidence type="ECO:0000313" key="2">
    <source>
        <dbReference type="EMBL" id="KAF8730539.1"/>
    </source>
</evidence>
<feature type="compositionally biased region" description="Polar residues" evidence="1">
    <location>
        <begin position="564"/>
        <end position="583"/>
    </location>
</feature>
<protein>
    <submittedName>
        <fullName evidence="2">Uncharacterized protein</fullName>
    </submittedName>
</protein>
<accession>A0A835F7B8</accession>
<feature type="region of interest" description="Disordered" evidence="1">
    <location>
        <begin position="755"/>
        <end position="775"/>
    </location>
</feature>
<feature type="region of interest" description="Disordered" evidence="1">
    <location>
        <begin position="419"/>
        <end position="438"/>
    </location>
</feature>
<dbReference type="Proteomes" id="UP000636709">
    <property type="component" value="Unassembled WGS sequence"/>
</dbReference>
<name>A0A835F7B8_9POAL</name>
<feature type="region of interest" description="Disordered" evidence="1">
    <location>
        <begin position="825"/>
        <end position="934"/>
    </location>
</feature>
<dbReference type="PANTHER" id="PTHR31267">
    <property type="entry name" value="DENTIN SIALOPHOSPHOPROTEIN-LIKE PROTEIN"/>
    <property type="match status" value="1"/>
</dbReference>
<evidence type="ECO:0000313" key="3">
    <source>
        <dbReference type="Proteomes" id="UP000636709"/>
    </source>
</evidence>
<dbReference type="PANTHER" id="PTHR31267:SF2">
    <property type="entry name" value="EXPRESSED PROTEIN"/>
    <property type="match status" value="1"/>
</dbReference>
<feature type="region of interest" description="Disordered" evidence="1">
    <location>
        <begin position="367"/>
        <end position="387"/>
    </location>
</feature>
<dbReference type="OrthoDB" id="1926238at2759"/>
<feature type="compositionally biased region" description="Polar residues" evidence="1">
    <location>
        <begin position="1281"/>
        <end position="1297"/>
    </location>
</feature>
<feature type="compositionally biased region" description="Low complexity" evidence="1">
    <location>
        <begin position="867"/>
        <end position="879"/>
    </location>
</feature>
<sequence length="1560" mass="170047">MSQFHPTQHVGDNDFQMWQQQMMYKQLQEFQRQQQLQQSDHGARMQSSFGQFHAPAKQLPADQLSAMSNEMTNNEAMNSAWPHNFTTGDPSLTGNSQMMNNGSTNWDQMVGAPGLGNFVNGSMFSNAQNQSMRPMGLGTHQMDQPFYQMHATTSRGSGNQYTQFLGIPADSQSAMARVGPDQSEKASRPFNSSMNEHELHLQGASNLMQNFRGKGGFLGNSQMQSQGDNIKAGSPVTVNHLQHGFQTQAFHGRPNQVELQVGVQEKSAMQVGQTSGRASLDPTEEKILFGNDEDSNWGALLRGDNDNDNGNGNALDNDNYGGAYSSLQSGSWSALMQEALQSTTSENSPKEEWSGLSFHKADQTIANSSMSGRDENKLSGLSGTNLENARTLPASSYADGAMNNPSFTSYQHAMRTPYERRDQIPHESPSAPVNNHQSASEVNNGYFQQSLKQTQSDGRQEQAHLANGIWAHQKSELLRNNVQSTGAHATQPGAHGFWMSQQNTADHSISRETSNNQNDWKASNALGQDMSSTQNVFNSNDNSWKSSGGNANSVQRLQQRKSDINTAQIPNESSDGKNASMMGSSMPMMTQDHYQMITGRSGEQVGMNRNMGHRVPETSESPGRSVDQRPGDFNQEYHNATPNEKQAHLLNHGQHISSDSAPRRHSAFSGKESENFSQSSQQAMASYMLQNRAMSSGMNIGPSPGNQVPNSLFPSQSHQMRNNMQHHFGTNSHVPNNMPSVSEKMMMAQDQLQSRHGLPNSSSALHFGGTDTGLAQNRSIQNSQHMLQLLHKVDNSRTSNTVADVPNNSLGVVSAQQQLNHPSLQGFGLRLAPPSQRQSNSGNLWSNQTNVDAKQPDHAAQEDDRSQLPSTPSQSLTPPHTNSQLSPFHTSETENTGQPIGCFPQSNSSQQYPAADDRSTPGPMLQQPQQGSSGTVFKNVWTNISAQRLAGMQASKITPNILQSMMFPNNAATSTNLWNSQKSDDQGQKAATPSDIATSSANSQNQDSKQAVDSDAGLASQKANFESTGATVSGGNESLQKPSSDGNFVNAVSSFTQLRQQGIMGTKHGENPGANFKAMNASHNGANSSGGVVLHGNPAPPNIQHQNFSLLHQMQALRHTDIDPGSSIGKTMRPDVGSDASQVDWKSGQRFAHVANNSTKSSAENIGSPGVPGSFPSDMKMLSFASRSEERNPNIPSQLSSGERPSHDLATAQNDNQNHQPVGTSAGSNSVERTERPRINPQMAPSWFGHYGSYRNGQSVAMLNAQKATALPYNFPKASWNNDSNNSTENRVESGQSVRPGHHLPPTKVDALVPSNVKISSMIRRPKKRKAMESVLVSWHKIIESPQKLRSISTSEMDWAWAANRLIEKDEAETLDDASLNYLPRKRLILTTQLIQQLLPAIPSAVLRAQAVSAYESATYTLSMLTLRDACSMASSSSYNSCTPVDDENNPSGHTTSAKKIEDKVSKAVEVFVGRIRKMESDFTSLNKRASMLDVQLECQDLERISIVNRLGRFHGRNHAAAIEGSSASEMTPRRIFPERHVMSFAVPGNLPEGVCCLPL</sequence>